<feature type="compositionally biased region" description="Low complexity" evidence="1">
    <location>
        <begin position="439"/>
        <end position="460"/>
    </location>
</feature>
<evidence type="ECO:0000313" key="3">
    <source>
        <dbReference type="Proteomes" id="UP001150569"/>
    </source>
</evidence>
<feature type="compositionally biased region" description="Pro residues" evidence="1">
    <location>
        <begin position="468"/>
        <end position="489"/>
    </location>
</feature>
<feature type="compositionally biased region" description="Low complexity" evidence="1">
    <location>
        <begin position="602"/>
        <end position="616"/>
    </location>
</feature>
<gene>
    <name evidence="2" type="primary">BUD7_1</name>
    <name evidence="2" type="ORF">IWQ60_000037</name>
</gene>
<feature type="region of interest" description="Disordered" evidence="1">
    <location>
        <begin position="595"/>
        <end position="666"/>
    </location>
</feature>
<feature type="region of interest" description="Disordered" evidence="1">
    <location>
        <begin position="519"/>
        <end position="581"/>
    </location>
</feature>
<dbReference type="Pfam" id="PF09295">
    <property type="entry name" value="ChAPs"/>
    <property type="match status" value="1"/>
</dbReference>
<dbReference type="InterPro" id="IPR011990">
    <property type="entry name" value="TPR-like_helical_dom_sf"/>
</dbReference>
<feature type="region of interest" description="Disordered" evidence="1">
    <location>
        <begin position="430"/>
        <end position="492"/>
    </location>
</feature>
<reference evidence="2" key="1">
    <citation type="submission" date="2022-07" db="EMBL/GenBank/DDBJ databases">
        <title>Phylogenomic reconstructions and comparative analyses of Kickxellomycotina fungi.</title>
        <authorList>
            <person name="Reynolds N.K."/>
            <person name="Stajich J.E."/>
            <person name="Barry K."/>
            <person name="Grigoriev I.V."/>
            <person name="Crous P."/>
            <person name="Smith M.E."/>
        </authorList>
    </citation>
    <scope>NUCLEOTIDE SEQUENCE</scope>
    <source>
        <strain evidence="2">RSA 861</strain>
    </source>
</reference>
<proteinExistence type="predicted"/>
<protein>
    <submittedName>
        <fullName evidence="2">Bud site selection protein</fullName>
    </submittedName>
</protein>
<dbReference type="SUPFAM" id="SSF48452">
    <property type="entry name" value="TPR-like"/>
    <property type="match status" value="1"/>
</dbReference>
<dbReference type="GO" id="GO:0006893">
    <property type="term" value="P:Golgi to plasma membrane transport"/>
    <property type="evidence" value="ECO:0007669"/>
    <property type="project" value="UniProtKB-ARBA"/>
</dbReference>
<keyword evidence="3" id="KW-1185">Reference proteome</keyword>
<sequence length="844" mass="93668">MADTLRDVPEFFENEVGEALAVRTESLAAFRDLGPPDLCHVTKVNTINKSAIKEIGSYHNVLGADASSSASLAAYINSLTYSVDDSQGWFTKTPTWKIRSGIFCCYNAFSHVDVRVEVRIPGGVDSYAVTPRGERIATTAQLWQECHVSATLRAILYNEEGGYRLHALRRVYPLASTMMENRFLESCAALYWQGWQLGSNSEVQMTTPIRNYLNDGLLKYFEDCGRFTTAAKFYESLYPKDAEVGALLARCYFGANLEVKGVRILHEALQKSPASYSLLHAQVDFLLRKKKFDAAIQLAKYAVKCAPSEFLAWAKLTEAYVTAERFELALLTLNSCPMFTFTDKDYPRMPQPAKVHLPVKTELSNVMDLSDYEPKLVDPAESYLLRLPAPGLRGTFSKAYGFLAQLVKKVGWDELLRLRSAVFVMEDEYRQQKAREDTTTTTAPDDNATTAASPVAAPVRTADEPTEPRAPSPTPPTSGTPTSSSPPPAGAETLAAPDEVRVLDDLDHLHLSDSAVADDVGTFGASQDGSVRTRDPLTSMDSEFEDAVGFQPSHERPGADNGEDRGTGTHHEEDRDADGQSMISVDIEAESRTIATDDQTHDASAWATAAATTTTTDADEITTQPDPPVDTGDGPVVVRDAEPRTPGTSAPFTEKQPPQATAAAHRDPIGSIHHKRLCERWLDNLFMVLYEDLRAYIDSMSEIYRSQANPQSTFRHTAAEWEALGDLAWRLLYKAESKEAYIHSVQQRFSPKPWLQLLTLYTEEGNLQMALNAVVQLAIYQERWYNEMIYPSAVAAHVVTLIREHGLSKVQNVLISMNLAPPLHRLVTRYFAFAQTFQMEGSEW</sequence>
<name>A0A9W8DZK2_9FUNG</name>
<comment type="caution">
    <text evidence="2">The sequence shown here is derived from an EMBL/GenBank/DDBJ whole genome shotgun (WGS) entry which is preliminary data.</text>
</comment>
<dbReference type="GO" id="GO:0034044">
    <property type="term" value="C:exomer complex"/>
    <property type="evidence" value="ECO:0007669"/>
    <property type="project" value="TreeGrafter"/>
</dbReference>
<dbReference type="Gene3D" id="1.25.40.10">
    <property type="entry name" value="Tetratricopeptide repeat domain"/>
    <property type="match status" value="2"/>
</dbReference>
<feature type="compositionally biased region" description="Low complexity" evidence="1">
    <location>
        <begin position="629"/>
        <end position="638"/>
    </location>
</feature>
<dbReference type="AlphaFoldDB" id="A0A9W8DZK2"/>
<dbReference type="PANTHER" id="PTHR31975">
    <property type="entry name" value="BUD SITE SELECTION PROTEIN 7-RELATED"/>
    <property type="match status" value="1"/>
</dbReference>
<dbReference type="InterPro" id="IPR015374">
    <property type="entry name" value="ChAPs"/>
</dbReference>
<dbReference type="PANTHER" id="PTHR31975:SF1">
    <property type="entry name" value="BUD SITE SELECTION PROTEIN 7-RELATED"/>
    <property type="match status" value="1"/>
</dbReference>
<dbReference type="EMBL" id="JANBPT010000001">
    <property type="protein sequence ID" value="KAJ1930753.1"/>
    <property type="molecule type" value="Genomic_DNA"/>
</dbReference>
<feature type="compositionally biased region" description="Polar residues" evidence="1">
    <location>
        <begin position="646"/>
        <end position="659"/>
    </location>
</feature>
<feature type="compositionally biased region" description="Basic and acidic residues" evidence="1">
    <location>
        <begin position="553"/>
        <end position="578"/>
    </location>
</feature>
<organism evidence="2 3">
    <name type="scientific">Tieghemiomyces parasiticus</name>
    <dbReference type="NCBI Taxonomy" id="78921"/>
    <lineage>
        <taxon>Eukaryota</taxon>
        <taxon>Fungi</taxon>
        <taxon>Fungi incertae sedis</taxon>
        <taxon>Zoopagomycota</taxon>
        <taxon>Kickxellomycotina</taxon>
        <taxon>Dimargaritomycetes</taxon>
        <taxon>Dimargaritales</taxon>
        <taxon>Dimargaritaceae</taxon>
        <taxon>Tieghemiomyces</taxon>
    </lineage>
</organism>
<accession>A0A9W8DZK2</accession>
<dbReference type="Proteomes" id="UP001150569">
    <property type="component" value="Unassembled WGS sequence"/>
</dbReference>
<evidence type="ECO:0000256" key="1">
    <source>
        <dbReference type="SAM" id="MobiDB-lite"/>
    </source>
</evidence>
<evidence type="ECO:0000313" key="2">
    <source>
        <dbReference type="EMBL" id="KAJ1930753.1"/>
    </source>
</evidence>
<dbReference type="OrthoDB" id="434695at2759"/>